<name>A0ABT9FSH9_9BACL</name>
<dbReference type="SUPFAM" id="SSF49785">
    <property type="entry name" value="Galactose-binding domain-like"/>
    <property type="match status" value="2"/>
</dbReference>
<dbReference type="InterPro" id="IPR008979">
    <property type="entry name" value="Galactose-bd-like_sf"/>
</dbReference>
<feature type="transmembrane region" description="Helical" evidence="1">
    <location>
        <begin position="27"/>
        <end position="51"/>
    </location>
</feature>
<evidence type="ECO:0000313" key="3">
    <source>
        <dbReference type="EMBL" id="MDP4097663.1"/>
    </source>
</evidence>
<sequence>MTTQEKEEIVLKRAYERPYRTSLWRRVTAGFTALIFAVMCIPSLSVSASALTEESSVAIDMAVADPVEITETSSNGFLHPGIGVTKDILENMRAQIMAKQEPWYSYYKAMLVSSTASKTVTSSNQDTTNPTKPASDAFDSQGFNARFISDGLKAYTQALLYYITGDETYRANAMHIIRIWSQMDPAKYVYFADAHIHTGIPLNRMVTAAEILRYSSSQTEALKWTDQDTANFTNNLIIPVTETFLHDNNYFMNQHTYPLLGAMAGYIFTDNKDRYEEAIEWFTVNKTAKDQGINGSIQQLFRLVDTNAVTGEKLDQPVVQHVEMGRDQAHGAGDITNAAIISRMLLAQSTKVDPVAGTVSTAPDAVDIFAFLDHRILTAANYFWQYMLGYDTPWTPVVYTMNESGDPLGIYRVISDFYRGRMNTAQFWDIYYYYTYSKGVDLSEKAPYFYEAFTKRIPSNHYYQGKLAQAWESPDGGGDFWLYIPAEAVAEGAKYVPREMTSDALVEIEDRYTALDSHSATRQEGPISYVEITATDEGSTIVPLNLSFGQRTSPKLIGLKIRTNGTAILELSKERSSIPFHTITLPDTKGQWRYVTFDMSINTVPYAQTDENYSLMYMKVMGGGSKVDLDHLHVQAGSQLSAPVFKSGSSALHLIAFTGGAINADFSATDSNVSDVVTYEMTEGPAGAVLDGSTGAFTWTPTQTGTSSFIVVASDGTSVSTKHVKIEVTADRPAAVAAATAGYNPAESYVSATLATYTDAYTNVVNHMETDTDAAFYGKLQSLHTAVGDLELLNKALPDGSLDYVNMVSASSFGNYLPSLTDDNDNSYVAYGLAPDQYHTLDFGSKFNITAQAFEVQGRRSFPERIAGLAVFGSNDGDNWTRLTDQMTVRSEEKQRLAVKEEYNNTPFRFFKLDIIEPQSTMFEIGELRIYGQRHEVFSKLSAVSISSEQSLKNRIVTGDTVKLDFKAIEPIQDVKVLIQGQEAAAVSTDNMHWTAQWTVSPGAGDGKVRFSINYKLMSDGSAGDEAFLTTDSTHLFITDESQLIPNVTDITYLLDPTTAGNRTPAETIKQAGYLFDGDPSTNSDFRLGSNGAGGFITFDFKADQRLLVTKVELLARQDQYYGRIKGAVVQGSNDNENWSNLTSGAAALQDWQTFTVSNTTPYRYIRIYNSGSWFGNMAELRLHGSLQE</sequence>
<dbReference type="Pfam" id="PF05345">
    <property type="entry name" value="He_PIG"/>
    <property type="match status" value="1"/>
</dbReference>
<dbReference type="EMBL" id="JAPCKK010000016">
    <property type="protein sequence ID" value="MDP4097663.1"/>
    <property type="molecule type" value="Genomic_DNA"/>
</dbReference>
<keyword evidence="1" id="KW-0812">Transmembrane</keyword>
<dbReference type="Gene3D" id="1.50.10.100">
    <property type="entry name" value="Chondroitin AC/alginate lyase"/>
    <property type="match status" value="1"/>
</dbReference>
<dbReference type="SUPFAM" id="SSF48230">
    <property type="entry name" value="Chondroitin AC/alginate lyase"/>
    <property type="match status" value="1"/>
</dbReference>
<dbReference type="Gene3D" id="2.60.40.10">
    <property type="entry name" value="Immunoglobulins"/>
    <property type="match status" value="1"/>
</dbReference>
<proteinExistence type="predicted"/>
<dbReference type="PROSITE" id="PS50022">
    <property type="entry name" value="FA58C_3"/>
    <property type="match status" value="1"/>
</dbReference>
<dbReference type="Pfam" id="PF00754">
    <property type="entry name" value="F5_F8_type_C"/>
    <property type="match status" value="2"/>
</dbReference>
<dbReference type="Gene3D" id="2.60.120.260">
    <property type="entry name" value="Galactose-binding domain-like"/>
    <property type="match status" value="2"/>
</dbReference>
<organism evidence="3 4">
    <name type="scientific">Paenibacillus zeirhizosphaerae</name>
    <dbReference type="NCBI Taxonomy" id="2987519"/>
    <lineage>
        <taxon>Bacteria</taxon>
        <taxon>Bacillati</taxon>
        <taxon>Bacillota</taxon>
        <taxon>Bacilli</taxon>
        <taxon>Bacillales</taxon>
        <taxon>Paenibacillaceae</taxon>
        <taxon>Paenibacillus</taxon>
    </lineage>
</organism>
<evidence type="ECO:0000313" key="4">
    <source>
        <dbReference type="Proteomes" id="UP001241848"/>
    </source>
</evidence>
<accession>A0ABT9FSH9</accession>
<keyword evidence="4" id="KW-1185">Reference proteome</keyword>
<dbReference type="InterPro" id="IPR000421">
    <property type="entry name" value="FA58C"/>
</dbReference>
<feature type="domain" description="F5/8 type C" evidence="2">
    <location>
        <begin position="785"/>
        <end position="933"/>
    </location>
</feature>
<keyword evidence="1" id="KW-0472">Membrane</keyword>
<protein>
    <submittedName>
        <fullName evidence="3">Discoidin domain-containing protein</fullName>
    </submittedName>
</protein>
<dbReference type="InterPro" id="IPR015919">
    <property type="entry name" value="Cadherin-like_sf"/>
</dbReference>
<dbReference type="InterPro" id="IPR008929">
    <property type="entry name" value="Chondroitin_lyas"/>
</dbReference>
<comment type="caution">
    <text evidence="3">The sequence shown here is derived from an EMBL/GenBank/DDBJ whole genome shotgun (WGS) entry which is preliminary data.</text>
</comment>
<gene>
    <name evidence="3" type="ORF">OIN60_12860</name>
</gene>
<reference evidence="3 4" key="1">
    <citation type="submission" date="2022-10" db="EMBL/GenBank/DDBJ databases">
        <title>Paenibacillus description and whole genome data of maize root bacterial community.</title>
        <authorList>
            <person name="Marton D."/>
            <person name="Farkas M."/>
            <person name="Cserhati M."/>
        </authorList>
    </citation>
    <scope>NUCLEOTIDE SEQUENCE [LARGE SCALE GENOMIC DNA]</scope>
    <source>
        <strain evidence="3 4">P96</strain>
    </source>
</reference>
<evidence type="ECO:0000259" key="2">
    <source>
        <dbReference type="PROSITE" id="PS50022"/>
    </source>
</evidence>
<keyword evidence="1" id="KW-1133">Transmembrane helix</keyword>
<dbReference type="InterPro" id="IPR013783">
    <property type="entry name" value="Ig-like_fold"/>
</dbReference>
<dbReference type="SUPFAM" id="SSF49313">
    <property type="entry name" value="Cadherin-like"/>
    <property type="match status" value="1"/>
</dbReference>
<dbReference type="CDD" id="cd00146">
    <property type="entry name" value="PKD"/>
    <property type="match status" value="1"/>
</dbReference>
<evidence type="ECO:0000256" key="1">
    <source>
        <dbReference type="SAM" id="Phobius"/>
    </source>
</evidence>
<dbReference type="Proteomes" id="UP001241848">
    <property type="component" value="Unassembled WGS sequence"/>
</dbReference>